<dbReference type="EMBL" id="JAESDN010000008">
    <property type="protein sequence ID" value="KAG7046969.1"/>
    <property type="molecule type" value="Genomic_DNA"/>
</dbReference>
<dbReference type="AlphaFoldDB" id="A0A9P7R3M8"/>
<dbReference type="Proteomes" id="UP000699042">
    <property type="component" value="Unassembled WGS sequence"/>
</dbReference>
<gene>
    <name evidence="2" type="ORF">JMJ77_015186</name>
</gene>
<comment type="caution">
    <text evidence="2">The sequence shown here is derived from an EMBL/GenBank/DDBJ whole genome shotgun (WGS) entry which is preliminary data.</text>
</comment>
<sequence>CLATFTPSSPPNTTLPPHHHFLASLGSFRILLAVVAAMFTADNLPDRR</sequence>
<evidence type="ECO:0000313" key="2">
    <source>
        <dbReference type="EMBL" id="KAG7046969.1"/>
    </source>
</evidence>
<accession>A0A9P7R3M8</accession>
<keyword evidence="1" id="KW-1133">Transmembrane helix</keyword>
<protein>
    <submittedName>
        <fullName evidence="2">Uncharacterized protein</fullName>
    </submittedName>
</protein>
<reference evidence="2" key="1">
    <citation type="submission" date="2021-05" db="EMBL/GenBank/DDBJ databases">
        <title>Comparative genomics of three Colletotrichum scovillei strains and genetic complementation revealed genes involved fungal growth and virulence on chili pepper.</title>
        <authorList>
            <person name="Hsieh D.-K."/>
            <person name="Chuang S.-C."/>
            <person name="Chen C.-Y."/>
            <person name="Chao Y.-T."/>
            <person name="Lu M.-Y.J."/>
            <person name="Lee M.-H."/>
            <person name="Shih M.-C."/>
        </authorList>
    </citation>
    <scope>NUCLEOTIDE SEQUENCE</scope>
    <source>
        <strain evidence="2">Coll-153</strain>
    </source>
</reference>
<proteinExistence type="predicted"/>
<keyword evidence="1" id="KW-0812">Transmembrane</keyword>
<feature type="non-terminal residue" evidence="2">
    <location>
        <position position="1"/>
    </location>
</feature>
<feature type="transmembrane region" description="Helical" evidence="1">
    <location>
        <begin position="20"/>
        <end position="41"/>
    </location>
</feature>
<name>A0A9P7R3M8_9PEZI</name>
<evidence type="ECO:0000313" key="3">
    <source>
        <dbReference type="Proteomes" id="UP000699042"/>
    </source>
</evidence>
<evidence type="ECO:0000256" key="1">
    <source>
        <dbReference type="SAM" id="Phobius"/>
    </source>
</evidence>
<keyword evidence="1" id="KW-0472">Membrane</keyword>
<organism evidence="2 3">
    <name type="scientific">Colletotrichum scovillei</name>
    <dbReference type="NCBI Taxonomy" id="1209932"/>
    <lineage>
        <taxon>Eukaryota</taxon>
        <taxon>Fungi</taxon>
        <taxon>Dikarya</taxon>
        <taxon>Ascomycota</taxon>
        <taxon>Pezizomycotina</taxon>
        <taxon>Sordariomycetes</taxon>
        <taxon>Hypocreomycetidae</taxon>
        <taxon>Glomerellales</taxon>
        <taxon>Glomerellaceae</taxon>
        <taxon>Colletotrichum</taxon>
        <taxon>Colletotrichum acutatum species complex</taxon>
    </lineage>
</organism>
<keyword evidence="3" id="KW-1185">Reference proteome</keyword>